<evidence type="ECO:0000313" key="2">
    <source>
        <dbReference type="Proteomes" id="UP001595841"/>
    </source>
</evidence>
<dbReference type="Proteomes" id="UP001595841">
    <property type="component" value="Unassembled WGS sequence"/>
</dbReference>
<proteinExistence type="predicted"/>
<sequence length="80" mass="9129">MPSNNPFIELSNFVEDTYGTPETLANWLDLAVEMLFYAEEDTFSRVEFQEVAMAIKNVVRALRSCQPCTKSNITSYKSIL</sequence>
<dbReference type="RefSeq" id="WP_379762567.1">
    <property type="nucleotide sequence ID" value="NZ_JBHSCL010000003.1"/>
</dbReference>
<accession>A0ABV8PG33</accession>
<reference evidence="2" key="1">
    <citation type="journal article" date="2019" name="Int. J. Syst. Evol. Microbiol.">
        <title>The Global Catalogue of Microorganisms (GCM) 10K type strain sequencing project: providing services to taxonomists for standard genome sequencing and annotation.</title>
        <authorList>
            <consortium name="The Broad Institute Genomics Platform"/>
            <consortium name="The Broad Institute Genome Sequencing Center for Infectious Disease"/>
            <person name="Wu L."/>
            <person name="Ma J."/>
        </authorList>
    </citation>
    <scope>NUCLEOTIDE SEQUENCE [LARGE SCALE GENOMIC DNA]</scope>
    <source>
        <strain evidence="2">CGMCC 1.15774</strain>
    </source>
</reference>
<evidence type="ECO:0000313" key="1">
    <source>
        <dbReference type="EMBL" id="MFC4219158.1"/>
    </source>
</evidence>
<protein>
    <submittedName>
        <fullName evidence="1">Uncharacterized protein</fullName>
    </submittedName>
</protein>
<comment type="caution">
    <text evidence="1">The sequence shown here is derived from an EMBL/GenBank/DDBJ whole genome shotgun (WGS) entry which is preliminary data.</text>
</comment>
<name>A0ABV8PG33_9FLAO</name>
<keyword evidence="2" id="KW-1185">Reference proteome</keyword>
<organism evidence="1 2">
    <name type="scientific">Flagellimonas marina</name>
    <dbReference type="NCBI Taxonomy" id="1775168"/>
    <lineage>
        <taxon>Bacteria</taxon>
        <taxon>Pseudomonadati</taxon>
        <taxon>Bacteroidota</taxon>
        <taxon>Flavobacteriia</taxon>
        <taxon>Flavobacteriales</taxon>
        <taxon>Flavobacteriaceae</taxon>
        <taxon>Flagellimonas</taxon>
    </lineage>
</organism>
<gene>
    <name evidence="1" type="ORF">ACFOWS_03390</name>
</gene>
<dbReference type="EMBL" id="JBHSCL010000003">
    <property type="protein sequence ID" value="MFC4219158.1"/>
    <property type="molecule type" value="Genomic_DNA"/>
</dbReference>